<keyword evidence="5" id="KW-0805">Transcription regulation</keyword>
<comment type="caution">
    <text evidence="6">The sequence shown here is derived from an EMBL/GenBank/DDBJ whole genome shotgun (WGS) entry which is preliminary data.</text>
</comment>
<evidence type="ECO:0000256" key="5">
    <source>
        <dbReference type="HAMAP-Rule" id="MF_00408"/>
    </source>
</evidence>
<organism evidence="6">
    <name type="scientific">Archaeoglobus fulgidus</name>
    <dbReference type="NCBI Taxonomy" id="2234"/>
    <lineage>
        <taxon>Archaea</taxon>
        <taxon>Methanobacteriati</taxon>
        <taxon>Methanobacteriota</taxon>
        <taxon>Archaeoglobi</taxon>
        <taxon>Archaeoglobales</taxon>
        <taxon>Archaeoglobaceae</taxon>
        <taxon>Archaeoglobus</taxon>
    </lineage>
</organism>
<dbReference type="EMBL" id="DSCQ01000025">
    <property type="protein sequence ID" value="HET20906.1"/>
    <property type="molecule type" value="Genomic_DNA"/>
</dbReference>
<name>A0A7C2S454_ARCFL</name>
<reference evidence="6" key="1">
    <citation type="journal article" date="2020" name="mSystems">
        <title>Genome- and Community-Level Interaction Insights into Carbon Utilization and Element Cycling Functions of Hydrothermarchaeota in Hydrothermal Sediment.</title>
        <authorList>
            <person name="Zhou Z."/>
            <person name="Liu Y."/>
            <person name="Xu W."/>
            <person name="Pan J."/>
            <person name="Luo Z.H."/>
            <person name="Li M."/>
        </authorList>
    </citation>
    <scope>NUCLEOTIDE SEQUENCE [LARGE SCALE GENOMIC DNA]</scope>
    <source>
        <strain evidence="6">SpSt-12</strain>
    </source>
</reference>
<keyword evidence="2 5" id="KW-0677">Repeat</keyword>
<evidence type="ECO:0000256" key="2">
    <source>
        <dbReference type="ARBA" id="ARBA00022737"/>
    </source>
</evidence>
<proteinExistence type="inferred from homology"/>
<protein>
    <recommendedName>
        <fullName evidence="5">TATA-box-binding protein</fullName>
    </recommendedName>
    <alternativeName>
        <fullName evidence="5">Box A-binding protein</fullName>
        <shortName evidence="5">BAP</shortName>
    </alternativeName>
    <alternativeName>
        <fullName evidence="5">TATA sequence-binding protein</fullName>
        <shortName evidence="5">TBP</shortName>
    </alternativeName>
    <alternativeName>
        <fullName evidence="5">TATA-box factor</fullName>
    </alternativeName>
</protein>
<dbReference type="SUPFAM" id="SSF55945">
    <property type="entry name" value="TATA-box binding protein-like"/>
    <property type="match status" value="2"/>
</dbReference>
<comment type="function">
    <text evidence="5">General factor that plays a role in the activation of archaeal genes transcribed by RNA polymerase. Binds specifically to the TATA box promoter element which lies close to the position of transcription initiation.</text>
</comment>
<keyword evidence="3 5" id="KW-0238">DNA-binding</keyword>
<dbReference type="InterPro" id="IPR012295">
    <property type="entry name" value="TBP_dom_sf"/>
</dbReference>
<keyword evidence="4 5" id="KW-0804">Transcription</keyword>
<accession>A0A7C2S454</accession>
<sequence>MVRLRIENVVAAGKILDDLDFEEVKAKVKEVKSRPRFPGLILRLERPRSTVLLFRGGKIVITGLRRTSDVKDAVRELLNILKKAGLQIEKNIDVRVVNVVASADFGVRFNLTALNVALGIENAEYHPEIFPGLIYRRGRISFLIFGSGQTVVVGGESEEEISRELENFKYVLESSGFFENERIHHELN</sequence>
<evidence type="ECO:0000256" key="1">
    <source>
        <dbReference type="ARBA" id="ARBA00005560"/>
    </source>
</evidence>
<dbReference type="HAMAP" id="MF_00408">
    <property type="entry name" value="TATA_bind_prot_arch"/>
    <property type="match status" value="1"/>
</dbReference>
<evidence type="ECO:0000256" key="4">
    <source>
        <dbReference type="ARBA" id="ARBA00023163"/>
    </source>
</evidence>
<dbReference type="GO" id="GO:0006352">
    <property type="term" value="P:DNA-templated transcription initiation"/>
    <property type="evidence" value="ECO:0007669"/>
    <property type="project" value="InterPro"/>
</dbReference>
<gene>
    <name evidence="5" type="primary">tbp</name>
    <name evidence="6" type="ORF">ENN70_02120</name>
</gene>
<evidence type="ECO:0000256" key="3">
    <source>
        <dbReference type="ARBA" id="ARBA00023125"/>
    </source>
</evidence>
<dbReference type="GO" id="GO:0003677">
    <property type="term" value="F:DNA binding"/>
    <property type="evidence" value="ECO:0007669"/>
    <property type="project" value="UniProtKB-KW"/>
</dbReference>
<dbReference type="InterPro" id="IPR000814">
    <property type="entry name" value="TBP"/>
</dbReference>
<dbReference type="GO" id="GO:0003700">
    <property type="term" value="F:DNA-binding transcription factor activity"/>
    <property type="evidence" value="ECO:0007669"/>
    <property type="project" value="UniProtKB-UniRule"/>
</dbReference>
<dbReference type="AlphaFoldDB" id="A0A7C2S454"/>
<dbReference type="Gene3D" id="3.30.310.10">
    <property type="entry name" value="TATA-Binding Protein"/>
    <property type="match status" value="2"/>
</dbReference>
<feature type="repeat" description="2" evidence="5">
    <location>
        <begin position="96"/>
        <end position="172"/>
    </location>
</feature>
<dbReference type="PANTHER" id="PTHR10126">
    <property type="entry name" value="TATA-BOX BINDING PROTEIN"/>
    <property type="match status" value="1"/>
</dbReference>
<comment type="caution">
    <text evidence="5">Lacks conserved residue(s) required for the propagation of feature annotation.</text>
</comment>
<dbReference type="Pfam" id="PF00352">
    <property type="entry name" value="TBP"/>
    <property type="match status" value="2"/>
</dbReference>
<comment type="similarity">
    <text evidence="1 5">Belongs to the TBP family.</text>
</comment>
<evidence type="ECO:0000313" key="6">
    <source>
        <dbReference type="EMBL" id="HET20906.1"/>
    </source>
</evidence>
<dbReference type="PRINTS" id="PR00686">
    <property type="entry name" value="TIFACTORIID"/>
</dbReference>